<comment type="similarity">
    <text evidence="3">Belongs to the DegT/DnrJ/EryC1 family.</text>
</comment>
<evidence type="ECO:0000256" key="3">
    <source>
        <dbReference type="RuleBase" id="RU004508"/>
    </source>
</evidence>
<dbReference type="Proteomes" id="UP000279422">
    <property type="component" value="Unassembled WGS sequence"/>
</dbReference>
<dbReference type="PANTHER" id="PTHR30244:SF34">
    <property type="entry name" value="DTDP-4-AMINO-4,6-DIDEOXYGALACTOSE TRANSAMINASE"/>
    <property type="match status" value="1"/>
</dbReference>
<dbReference type="CDD" id="cd00616">
    <property type="entry name" value="AHBA_syn"/>
    <property type="match status" value="1"/>
</dbReference>
<accession>A0A497E2E0</accession>
<evidence type="ECO:0000313" key="5">
    <source>
        <dbReference type="Proteomes" id="UP000279422"/>
    </source>
</evidence>
<feature type="active site" description="Proton acceptor" evidence="1">
    <location>
        <position position="204"/>
    </location>
</feature>
<keyword evidence="2 3" id="KW-0663">Pyridoxal phosphate</keyword>
<name>A0A497E2E0_UNCAE</name>
<dbReference type="InterPro" id="IPR015421">
    <property type="entry name" value="PyrdxlP-dep_Trfase_major"/>
</dbReference>
<gene>
    <name evidence="4" type="ORF">DRJ00_08650</name>
</gene>
<dbReference type="PANTHER" id="PTHR30244">
    <property type="entry name" value="TRANSAMINASE"/>
    <property type="match status" value="1"/>
</dbReference>
<keyword evidence="4" id="KW-0808">Transferase</keyword>
<sequence>MAKLAIKGGNPVIPGGLKAKWPIFDDADKKALIEVLESGRWCSAGWYFKEPLESRVAQFEKEFAEWNGAKYGIATTNGTSSLVLALKAGGVEAGDEVIVPAVTFIASATAVILVNAIPIFVDIDPDTYQISPERIEEAITEKTKAIMPVHYGGYPADMDKIMEIAKRHNLLVIEDAAEAHGSEWRGRRVGSIGDMGCFSFQMGKPLTCGEGGIVLTDNEELKDRCYSYGDLGRMPGGEKYEHYIPAGNNRMTEFQGALLLVQLSRLEEQTNIRHENGEYFARELEKIEGISALKRDPRVTKRGYYFYFLRYDQSRWNDIPRDKFMEALRAEGVPCSTAHNQPLYKNPLFREMAFGKTGCPVSCPLYGKKIDYSKVSCPVSERVYESEVVALGKDFLMERENVDRVLEAIYKIRENIDELK</sequence>
<keyword evidence="4" id="KW-0032">Aminotransferase</keyword>
<comment type="caution">
    <text evidence="4">The sequence shown here is derived from an EMBL/GenBank/DDBJ whole genome shotgun (WGS) entry which is preliminary data.</text>
</comment>
<reference evidence="4 5" key="1">
    <citation type="submission" date="2018-06" db="EMBL/GenBank/DDBJ databases">
        <title>Extensive metabolic versatility and redundancy in microbially diverse, dynamic hydrothermal sediments.</title>
        <authorList>
            <person name="Dombrowski N."/>
            <person name="Teske A."/>
            <person name="Baker B.J."/>
        </authorList>
    </citation>
    <scope>NUCLEOTIDE SEQUENCE [LARGE SCALE GENOMIC DNA]</scope>
    <source>
        <strain evidence="4">B47_G16</strain>
    </source>
</reference>
<dbReference type="Gene3D" id="3.90.1150.10">
    <property type="entry name" value="Aspartate Aminotransferase, domain 1"/>
    <property type="match status" value="1"/>
</dbReference>
<dbReference type="GO" id="GO:0000271">
    <property type="term" value="P:polysaccharide biosynthetic process"/>
    <property type="evidence" value="ECO:0007669"/>
    <property type="project" value="TreeGrafter"/>
</dbReference>
<organism evidence="4 5">
    <name type="scientific">Aerophobetes bacterium</name>
    <dbReference type="NCBI Taxonomy" id="2030807"/>
    <lineage>
        <taxon>Bacteria</taxon>
        <taxon>Candidatus Aerophobota</taxon>
    </lineage>
</organism>
<dbReference type="AlphaFoldDB" id="A0A497E2E0"/>
<dbReference type="Gene3D" id="3.40.640.10">
    <property type="entry name" value="Type I PLP-dependent aspartate aminotransferase-like (Major domain)"/>
    <property type="match status" value="1"/>
</dbReference>
<evidence type="ECO:0000256" key="1">
    <source>
        <dbReference type="PIRSR" id="PIRSR000390-1"/>
    </source>
</evidence>
<dbReference type="InterPro" id="IPR015422">
    <property type="entry name" value="PyrdxlP-dep_Trfase_small"/>
</dbReference>
<dbReference type="GO" id="GO:0008483">
    <property type="term" value="F:transaminase activity"/>
    <property type="evidence" value="ECO:0007669"/>
    <property type="project" value="UniProtKB-KW"/>
</dbReference>
<evidence type="ECO:0000313" key="4">
    <source>
        <dbReference type="EMBL" id="RLE07135.1"/>
    </source>
</evidence>
<protein>
    <submittedName>
        <fullName evidence="4">DegT/DnrJ/EryC1/StrS family aminotransferase</fullName>
    </submittedName>
</protein>
<dbReference type="Pfam" id="PF01041">
    <property type="entry name" value="DegT_DnrJ_EryC1"/>
    <property type="match status" value="1"/>
</dbReference>
<dbReference type="EMBL" id="QMPZ01000193">
    <property type="protein sequence ID" value="RLE07135.1"/>
    <property type="molecule type" value="Genomic_DNA"/>
</dbReference>
<proteinExistence type="inferred from homology"/>
<dbReference type="PIRSF" id="PIRSF000390">
    <property type="entry name" value="PLP_StrS"/>
    <property type="match status" value="1"/>
</dbReference>
<dbReference type="SUPFAM" id="SSF53383">
    <property type="entry name" value="PLP-dependent transferases"/>
    <property type="match status" value="1"/>
</dbReference>
<feature type="modified residue" description="N6-(pyridoxal phosphate)lysine" evidence="2">
    <location>
        <position position="204"/>
    </location>
</feature>
<dbReference type="InterPro" id="IPR015424">
    <property type="entry name" value="PyrdxlP-dep_Trfase"/>
</dbReference>
<evidence type="ECO:0000256" key="2">
    <source>
        <dbReference type="PIRSR" id="PIRSR000390-2"/>
    </source>
</evidence>
<dbReference type="GO" id="GO:0030170">
    <property type="term" value="F:pyridoxal phosphate binding"/>
    <property type="evidence" value="ECO:0007669"/>
    <property type="project" value="TreeGrafter"/>
</dbReference>
<dbReference type="InterPro" id="IPR000653">
    <property type="entry name" value="DegT/StrS_aminotransferase"/>
</dbReference>